<accession>A0A1R3KG34</accession>
<proteinExistence type="predicted"/>
<reference evidence="2" key="1">
    <citation type="submission" date="2013-09" db="EMBL/GenBank/DDBJ databases">
        <title>Corchorus olitorius genome sequencing.</title>
        <authorList>
            <person name="Alam M."/>
            <person name="Haque M.S."/>
            <person name="Islam M.S."/>
            <person name="Emdad E.M."/>
            <person name="Islam M.M."/>
            <person name="Ahmed B."/>
            <person name="Halim A."/>
            <person name="Hossen Q.M.M."/>
            <person name="Hossain M.Z."/>
            <person name="Ahmed R."/>
            <person name="Khan M.M."/>
            <person name="Islam R."/>
            <person name="Rashid M.M."/>
            <person name="Khan S.A."/>
            <person name="Rahman M.S."/>
            <person name="Alam M."/>
            <person name="Yahiya A.S."/>
            <person name="Khan M.S."/>
            <person name="Azam M.S."/>
            <person name="Haque T."/>
            <person name="Lashkar M.Z.H."/>
            <person name="Akhand A.I."/>
            <person name="Morshed G."/>
            <person name="Roy S."/>
            <person name="Uddin K.S."/>
            <person name="Rabeya T."/>
            <person name="Hossain A.S."/>
            <person name="Chowdhury A."/>
            <person name="Snigdha A.R."/>
            <person name="Mortoza M.S."/>
            <person name="Matin S.A."/>
            <person name="Hoque S.M.E."/>
            <person name="Islam M.K."/>
            <person name="Roy D.K."/>
            <person name="Haider R."/>
            <person name="Moosa M.M."/>
            <person name="Elias S.M."/>
            <person name="Hasan A.M."/>
            <person name="Jahan S."/>
            <person name="Shafiuddin M."/>
            <person name="Mahmood N."/>
            <person name="Shommy N.S."/>
        </authorList>
    </citation>
    <scope>NUCLEOTIDE SEQUENCE [LARGE SCALE GENOMIC DNA]</scope>
    <source>
        <strain evidence="2">cv. O-4</strain>
    </source>
</reference>
<protein>
    <submittedName>
        <fullName evidence="1">Uncharacterized protein</fullName>
    </submittedName>
</protein>
<sequence length="39" mass="4392">MGVLDNINAKLDEMHAKRAKREGDHNACCHVDAIMFYAC</sequence>
<keyword evidence="2" id="KW-1185">Reference proteome</keyword>
<dbReference type="EMBL" id="AWUE01013730">
    <property type="protein sequence ID" value="OMP06040.1"/>
    <property type="molecule type" value="Genomic_DNA"/>
</dbReference>
<dbReference type="Proteomes" id="UP000187203">
    <property type="component" value="Unassembled WGS sequence"/>
</dbReference>
<organism evidence="1 2">
    <name type="scientific">Corchorus olitorius</name>
    <dbReference type="NCBI Taxonomy" id="93759"/>
    <lineage>
        <taxon>Eukaryota</taxon>
        <taxon>Viridiplantae</taxon>
        <taxon>Streptophyta</taxon>
        <taxon>Embryophyta</taxon>
        <taxon>Tracheophyta</taxon>
        <taxon>Spermatophyta</taxon>
        <taxon>Magnoliopsida</taxon>
        <taxon>eudicotyledons</taxon>
        <taxon>Gunneridae</taxon>
        <taxon>Pentapetalae</taxon>
        <taxon>rosids</taxon>
        <taxon>malvids</taxon>
        <taxon>Malvales</taxon>
        <taxon>Malvaceae</taxon>
        <taxon>Grewioideae</taxon>
        <taxon>Apeibeae</taxon>
        <taxon>Corchorus</taxon>
    </lineage>
</organism>
<gene>
    <name evidence="1" type="ORF">COLO4_08380</name>
</gene>
<comment type="caution">
    <text evidence="1">The sequence shown here is derived from an EMBL/GenBank/DDBJ whole genome shotgun (WGS) entry which is preliminary data.</text>
</comment>
<evidence type="ECO:0000313" key="1">
    <source>
        <dbReference type="EMBL" id="OMP06040.1"/>
    </source>
</evidence>
<name>A0A1R3KG34_9ROSI</name>
<evidence type="ECO:0000313" key="2">
    <source>
        <dbReference type="Proteomes" id="UP000187203"/>
    </source>
</evidence>
<dbReference type="AlphaFoldDB" id="A0A1R3KG34"/>